<dbReference type="InterPro" id="IPR054480">
    <property type="entry name" value="AHAS_small-like_ACT"/>
</dbReference>
<evidence type="ECO:0000256" key="4">
    <source>
        <dbReference type="ARBA" id="ARBA00011744"/>
    </source>
</evidence>
<reference evidence="10 11" key="1">
    <citation type="journal article" date="2016" name="Nat. Commun.">
        <title>Thousands of microbial genomes shed light on interconnected biogeochemical processes in an aquifer system.</title>
        <authorList>
            <person name="Anantharaman K."/>
            <person name="Brown C.T."/>
            <person name="Hug L.A."/>
            <person name="Sharon I."/>
            <person name="Castelle C.J."/>
            <person name="Probst A.J."/>
            <person name="Thomas B.C."/>
            <person name="Singh A."/>
            <person name="Wilkins M.J."/>
            <person name="Karaoz U."/>
            <person name="Brodie E.L."/>
            <person name="Williams K.H."/>
            <person name="Hubbard S.S."/>
            <person name="Banfield J.F."/>
        </authorList>
    </citation>
    <scope>NUCLEOTIDE SEQUENCE [LARGE SCALE GENOMIC DNA]</scope>
</reference>
<dbReference type="GO" id="GO:0009097">
    <property type="term" value="P:isoleucine biosynthetic process"/>
    <property type="evidence" value="ECO:0007669"/>
    <property type="project" value="UniProtKB-UniRule"/>
</dbReference>
<gene>
    <name evidence="10" type="ORF">A3H38_06020</name>
</gene>
<dbReference type="PROSITE" id="PS51671">
    <property type="entry name" value="ACT"/>
    <property type="match status" value="1"/>
</dbReference>
<dbReference type="InterPro" id="IPR002912">
    <property type="entry name" value="ACT_dom"/>
</dbReference>
<dbReference type="InterPro" id="IPR004789">
    <property type="entry name" value="Acetalactate_synth_ssu"/>
</dbReference>
<dbReference type="GO" id="GO:0009099">
    <property type="term" value="P:L-valine biosynthetic process"/>
    <property type="evidence" value="ECO:0007669"/>
    <property type="project" value="UniProtKB-UniRule"/>
</dbReference>
<dbReference type="NCBIfam" id="TIGR00119">
    <property type="entry name" value="acolac_sm"/>
    <property type="match status" value="1"/>
</dbReference>
<dbReference type="UniPathway" id="UPA00047">
    <property type="reaction ID" value="UER00055"/>
</dbReference>
<organism evidence="10 11">
    <name type="scientific">candidate division WOR-1 bacterium RIFCSPLOWO2_02_FULL_46_20</name>
    <dbReference type="NCBI Taxonomy" id="1802567"/>
    <lineage>
        <taxon>Bacteria</taxon>
        <taxon>Bacillati</taxon>
        <taxon>Saganbacteria</taxon>
    </lineage>
</organism>
<dbReference type="InterPro" id="IPR019455">
    <property type="entry name" value="Acetolactate_synth_ssu_C"/>
</dbReference>
<keyword evidence="6 8" id="KW-0100">Branched-chain amino acid biosynthesis</keyword>
<protein>
    <recommendedName>
        <fullName evidence="8">Acetolactate synthase small subunit</fullName>
        <shortName evidence="8">AHAS</shortName>
        <shortName evidence="8">ALS</shortName>
        <ecNumber evidence="8">2.2.1.6</ecNumber>
    </recommendedName>
    <alternativeName>
        <fullName evidence="8">Acetohydroxy-acid synthase small subunit</fullName>
    </alternativeName>
</protein>
<dbReference type="EMBL" id="METP01000040">
    <property type="protein sequence ID" value="OGC05518.1"/>
    <property type="molecule type" value="Genomic_DNA"/>
</dbReference>
<dbReference type="UniPathway" id="UPA00049">
    <property type="reaction ID" value="UER00059"/>
</dbReference>
<dbReference type="GO" id="GO:0005829">
    <property type="term" value="C:cytosol"/>
    <property type="evidence" value="ECO:0007669"/>
    <property type="project" value="TreeGrafter"/>
</dbReference>
<dbReference type="Proteomes" id="UP000176938">
    <property type="component" value="Unassembled WGS sequence"/>
</dbReference>
<dbReference type="SUPFAM" id="SSF55021">
    <property type="entry name" value="ACT-like"/>
    <property type="match status" value="2"/>
</dbReference>
<dbReference type="EC" id="2.2.1.6" evidence="8"/>
<evidence type="ECO:0000256" key="8">
    <source>
        <dbReference type="RuleBase" id="RU368092"/>
    </source>
</evidence>
<dbReference type="Pfam" id="PF10369">
    <property type="entry name" value="ALS_ss_C"/>
    <property type="match status" value="1"/>
</dbReference>
<dbReference type="Gene3D" id="3.30.70.260">
    <property type="match status" value="1"/>
</dbReference>
<name>A0A1F4RBH7_UNCSA</name>
<dbReference type="PANTHER" id="PTHR30239:SF0">
    <property type="entry name" value="ACETOLACTATE SYNTHASE SMALL SUBUNIT 1, CHLOROPLASTIC"/>
    <property type="match status" value="1"/>
</dbReference>
<comment type="similarity">
    <text evidence="3 8">Belongs to the acetolactate synthase small subunit family.</text>
</comment>
<comment type="pathway">
    <text evidence="2 8">Amino-acid biosynthesis; L-valine biosynthesis; L-valine from pyruvate: step 1/4.</text>
</comment>
<dbReference type="Pfam" id="PF22629">
    <property type="entry name" value="ACT_AHAS_ss"/>
    <property type="match status" value="1"/>
</dbReference>
<dbReference type="PANTHER" id="PTHR30239">
    <property type="entry name" value="ACETOLACTATE SYNTHASE SMALL SUBUNIT"/>
    <property type="match status" value="1"/>
</dbReference>
<evidence type="ECO:0000256" key="7">
    <source>
        <dbReference type="ARBA" id="ARBA00048670"/>
    </source>
</evidence>
<comment type="subunit">
    <text evidence="4 8">Dimer of large and small chains.</text>
</comment>
<feature type="domain" description="ACT" evidence="9">
    <location>
        <begin position="4"/>
        <end position="78"/>
    </location>
</feature>
<evidence type="ECO:0000259" key="9">
    <source>
        <dbReference type="PROSITE" id="PS51671"/>
    </source>
</evidence>
<dbReference type="CDD" id="cd04878">
    <property type="entry name" value="ACT_AHAS"/>
    <property type="match status" value="1"/>
</dbReference>
<sequence>MKHTISVIVENKPGVLHRVSALFSRRGFNIESLAVGTTADPDISRMTIVASGDDQTLEQIIKQLYKLIDVLKVFDLPELESIERELAMVKVKADQKTQTELTQIADTCGAKIVNVAADSVIIEISAEQDKVENLQRLLEKFDIIELVRTGKIALQRGSAE</sequence>
<evidence type="ECO:0000256" key="6">
    <source>
        <dbReference type="ARBA" id="ARBA00023304"/>
    </source>
</evidence>
<dbReference type="GO" id="GO:1990610">
    <property type="term" value="F:acetolactate synthase regulator activity"/>
    <property type="evidence" value="ECO:0007669"/>
    <property type="project" value="UniProtKB-UniRule"/>
</dbReference>
<dbReference type="AlphaFoldDB" id="A0A1F4RBH7"/>
<dbReference type="Gene3D" id="3.30.70.1150">
    <property type="entry name" value="ACT-like. Chain A, domain 2"/>
    <property type="match status" value="1"/>
</dbReference>
<evidence type="ECO:0000256" key="5">
    <source>
        <dbReference type="ARBA" id="ARBA00022605"/>
    </source>
</evidence>
<proteinExistence type="inferred from homology"/>
<comment type="catalytic activity">
    <reaction evidence="7 8">
        <text>2 pyruvate + H(+) = (2S)-2-acetolactate + CO2</text>
        <dbReference type="Rhea" id="RHEA:25249"/>
        <dbReference type="ChEBI" id="CHEBI:15361"/>
        <dbReference type="ChEBI" id="CHEBI:15378"/>
        <dbReference type="ChEBI" id="CHEBI:16526"/>
        <dbReference type="ChEBI" id="CHEBI:58476"/>
        <dbReference type="EC" id="2.2.1.6"/>
    </reaction>
</comment>
<dbReference type="FunFam" id="3.30.70.260:FF:000001">
    <property type="entry name" value="Acetolactate synthase, small subunit"/>
    <property type="match status" value="1"/>
</dbReference>
<comment type="pathway">
    <text evidence="1 8">Amino-acid biosynthesis; L-isoleucine biosynthesis; L-isoleucine from 2-oxobutanoate: step 1/4.</text>
</comment>
<dbReference type="InterPro" id="IPR039557">
    <property type="entry name" value="AHAS_ACT"/>
</dbReference>
<evidence type="ECO:0000313" key="11">
    <source>
        <dbReference type="Proteomes" id="UP000176938"/>
    </source>
</evidence>
<evidence type="ECO:0000313" key="10">
    <source>
        <dbReference type="EMBL" id="OGC05518.1"/>
    </source>
</evidence>
<dbReference type="InterPro" id="IPR045865">
    <property type="entry name" value="ACT-like_dom_sf"/>
</dbReference>
<comment type="caution">
    <text evidence="10">The sequence shown here is derived from an EMBL/GenBank/DDBJ whole genome shotgun (WGS) entry which is preliminary data.</text>
</comment>
<dbReference type="GO" id="GO:0003984">
    <property type="term" value="F:acetolactate synthase activity"/>
    <property type="evidence" value="ECO:0007669"/>
    <property type="project" value="UniProtKB-UniRule"/>
</dbReference>
<keyword evidence="8" id="KW-0808">Transferase</keyword>
<dbReference type="InterPro" id="IPR027271">
    <property type="entry name" value="Acetolactate_synth/TF_NikR_C"/>
</dbReference>
<comment type="function">
    <text evidence="8">Catalyzes the conversion of 2 pyruvate molecules into acetolactate in the first common step of the biosynthetic pathway of the branched-amino acids such as leucine, isoleucine, and valine.</text>
</comment>
<dbReference type="NCBIfam" id="NF008864">
    <property type="entry name" value="PRK11895.1"/>
    <property type="match status" value="1"/>
</dbReference>
<evidence type="ECO:0000256" key="1">
    <source>
        <dbReference type="ARBA" id="ARBA00004974"/>
    </source>
</evidence>
<evidence type="ECO:0000256" key="2">
    <source>
        <dbReference type="ARBA" id="ARBA00005025"/>
    </source>
</evidence>
<evidence type="ECO:0000256" key="3">
    <source>
        <dbReference type="ARBA" id="ARBA00006341"/>
    </source>
</evidence>
<accession>A0A1F4RBH7</accession>
<keyword evidence="5 8" id="KW-0028">Amino-acid biosynthesis</keyword>